<evidence type="ECO:0000256" key="1">
    <source>
        <dbReference type="ARBA" id="ARBA00022574"/>
    </source>
</evidence>
<gene>
    <name evidence="5" type="ORF">GOP47_0010656</name>
</gene>
<protein>
    <submittedName>
        <fullName evidence="5">Uncharacterized protein</fullName>
    </submittedName>
</protein>
<feature type="compositionally biased region" description="Low complexity" evidence="4">
    <location>
        <begin position="15"/>
        <end position="29"/>
    </location>
</feature>
<dbReference type="PROSITE" id="PS00678">
    <property type="entry name" value="WD_REPEATS_1"/>
    <property type="match status" value="1"/>
</dbReference>
<dbReference type="SUPFAM" id="SSF50978">
    <property type="entry name" value="WD40 repeat-like"/>
    <property type="match status" value="1"/>
</dbReference>
<feature type="region of interest" description="Disordered" evidence="4">
    <location>
        <begin position="845"/>
        <end position="882"/>
    </location>
</feature>
<dbReference type="InterPro" id="IPR015943">
    <property type="entry name" value="WD40/YVTN_repeat-like_dom_sf"/>
</dbReference>
<comment type="caution">
    <text evidence="5">The sequence shown here is derived from an EMBL/GenBank/DDBJ whole genome shotgun (WGS) entry which is preliminary data.</text>
</comment>
<name>A0A9D4ZJ03_ADICA</name>
<feature type="repeat" description="WD" evidence="3">
    <location>
        <begin position="434"/>
        <end position="467"/>
    </location>
</feature>
<dbReference type="InterPro" id="IPR019775">
    <property type="entry name" value="WD40_repeat_CS"/>
</dbReference>
<evidence type="ECO:0000313" key="6">
    <source>
        <dbReference type="Proteomes" id="UP000886520"/>
    </source>
</evidence>
<sequence length="928" mass="102199">MDSCTEEDQEEFFETLEVIPGSSPSSESESGGDDSCRKPAAMAKASVESQQVLLSKYEIWQNDTSSIIERRQRLFTQMGLRLEREDSKRALVFLETSEQRSLKNQDKVVTGSRNQIVGFVNPMDGPEDQQASIGSGYDVSQESHNDNHGVLSQNVYRSNDLFGRLGRSGTSFSPAQTCGGSMTQVDDSITLLRSVSSGHSQIASSFGNNNGTGRSIDIARSSSVQEGAFLNQFHVGLHDHSPDFASLSEEECTVPSSQIIGQAGGIPSNGNTNMDLFCRIKDLDSGKEFVVKTGGKDDLWNKVKELETGRELTLEEFESSLGFSPIVQEVMKRERASDDSGAIDVQVEMEPGNEKKKRAWFKAIKGFVNSSRDKSHHKSGSSGRVSSLEKPGRRSSSESNDSRESPPQLAKRVKVHARRKSTKDFTDLYLRQEIQAHVGAIWTMKFSFDGSFLASAGQDKVVRVWQVVEHDRGGHLPSDISGDSLLMVETTHVDNPLQCHNHLKGSVKESSTGVSSPCWSSKPFFLLEKPKHAFLGHKEDVLDLSWSKSQLLLSSSMDKTVRLWNVISGECVRIFAHNDYVTCIQFNPVDDGYFISGSLDGKVRIWSIKDRQVVDWVDLCEMVTAACYTQNGQGAVVGSYKGTCHLYKTSDSKLQFDTKFEVQRKRKRRSQGKKKITGFQVVPGDEGKILITSSDSRIRVYDGSKVCSKYIGLRNSNSQISASFSSNGMYVICASEDSRVCIWKYYDASLHSAQKQKSLSSISQDKCELERTCRSSPDAARNGESVPADIKEHECDELTRTSSHLSEQKSSCLSGRETSSEIVASPMLDSYLEDCCSALSKAGHDEQNGSRHAFSLEGGGSSAWPEDSLPSPSFDRNSSHENKRTFSAGEDVTVDKRVSAVTTAWGLVIVTAGLGGEIQVFQNQCVPV</sequence>
<dbReference type="Gene3D" id="2.130.10.10">
    <property type="entry name" value="YVTN repeat-like/Quinoprotein amine dehydrogenase"/>
    <property type="match status" value="1"/>
</dbReference>
<dbReference type="PRINTS" id="PR00320">
    <property type="entry name" value="GPROTEINBRPT"/>
</dbReference>
<reference evidence="5" key="1">
    <citation type="submission" date="2021-01" db="EMBL/GenBank/DDBJ databases">
        <title>Adiantum capillus-veneris genome.</title>
        <authorList>
            <person name="Fang Y."/>
            <person name="Liao Q."/>
        </authorList>
    </citation>
    <scope>NUCLEOTIDE SEQUENCE</scope>
    <source>
        <strain evidence="5">H3</strain>
        <tissue evidence="5">Leaf</tissue>
    </source>
</reference>
<dbReference type="AlphaFoldDB" id="A0A9D4ZJ03"/>
<dbReference type="OrthoDB" id="408728at2759"/>
<dbReference type="InterPro" id="IPR040324">
    <property type="entry name" value="WDR44/Dgr2"/>
</dbReference>
<feature type="region of interest" description="Disordered" evidence="4">
    <location>
        <begin position="773"/>
        <end position="792"/>
    </location>
</feature>
<dbReference type="InterPro" id="IPR020472">
    <property type="entry name" value="WD40_PAC1"/>
</dbReference>
<keyword evidence="1 3" id="KW-0853">WD repeat</keyword>
<dbReference type="Pfam" id="PF00400">
    <property type="entry name" value="WD40"/>
    <property type="match status" value="4"/>
</dbReference>
<evidence type="ECO:0000256" key="4">
    <source>
        <dbReference type="SAM" id="MobiDB-lite"/>
    </source>
</evidence>
<feature type="region of interest" description="Disordered" evidence="4">
    <location>
        <begin position="1"/>
        <end position="43"/>
    </location>
</feature>
<keyword evidence="2" id="KW-0677">Repeat</keyword>
<dbReference type="PANTHER" id="PTHR14221:SF0">
    <property type="entry name" value="WD REPEAT-CONTAINING PROTEIN 44"/>
    <property type="match status" value="1"/>
</dbReference>
<dbReference type="InterPro" id="IPR036322">
    <property type="entry name" value="WD40_repeat_dom_sf"/>
</dbReference>
<evidence type="ECO:0000313" key="5">
    <source>
        <dbReference type="EMBL" id="KAI5074695.1"/>
    </source>
</evidence>
<organism evidence="5 6">
    <name type="scientific">Adiantum capillus-veneris</name>
    <name type="common">Maidenhair fern</name>
    <dbReference type="NCBI Taxonomy" id="13818"/>
    <lineage>
        <taxon>Eukaryota</taxon>
        <taxon>Viridiplantae</taxon>
        <taxon>Streptophyta</taxon>
        <taxon>Embryophyta</taxon>
        <taxon>Tracheophyta</taxon>
        <taxon>Polypodiopsida</taxon>
        <taxon>Polypodiidae</taxon>
        <taxon>Polypodiales</taxon>
        <taxon>Pteridineae</taxon>
        <taxon>Pteridaceae</taxon>
        <taxon>Vittarioideae</taxon>
        <taxon>Adiantum</taxon>
    </lineage>
</organism>
<dbReference type="Proteomes" id="UP000886520">
    <property type="component" value="Chromosome 10"/>
</dbReference>
<feature type="repeat" description="WD" evidence="3">
    <location>
        <begin position="534"/>
        <end position="574"/>
    </location>
</feature>
<dbReference type="PROSITE" id="PS50294">
    <property type="entry name" value="WD_REPEATS_REGION"/>
    <property type="match status" value="3"/>
</dbReference>
<dbReference type="PROSITE" id="PS50082">
    <property type="entry name" value="WD_REPEATS_2"/>
    <property type="match status" value="3"/>
</dbReference>
<dbReference type="PANTHER" id="PTHR14221">
    <property type="entry name" value="WD REPEAT DOMAIN 44"/>
    <property type="match status" value="1"/>
</dbReference>
<keyword evidence="6" id="KW-1185">Reference proteome</keyword>
<dbReference type="SMART" id="SM00320">
    <property type="entry name" value="WD40"/>
    <property type="match status" value="7"/>
</dbReference>
<proteinExistence type="predicted"/>
<evidence type="ECO:0000256" key="3">
    <source>
        <dbReference type="PROSITE-ProRule" id="PRU00221"/>
    </source>
</evidence>
<accession>A0A9D4ZJ03</accession>
<dbReference type="EMBL" id="JABFUD020000010">
    <property type="protein sequence ID" value="KAI5074695.1"/>
    <property type="molecule type" value="Genomic_DNA"/>
</dbReference>
<dbReference type="InterPro" id="IPR001680">
    <property type="entry name" value="WD40_rpt"/>
</dbReference>
<feature type="repeat" description="WD" evidence="3">
    <location>
        <begin position="574"/>
        <end position="616"/>
    </location>
</feature>
<feature type="compositionally biased region" description="Acidic residues" evidence="4">
    <location>
        <begin position="1"/>
        <end position="14"/>
    </location>
</feature>
<evidence type="ECO:0000256" key="2">
    <source>
        <dbReference type="ARBA" id="ARBA00022737"/>
    </source>
</evidence>
<feature type="compositionally biased region" description="Basic and acidic residues" evidence="4">
    <location>
        <begin position="390"/>
        <end position="404"/>
    </location>
</feature>
<feature type="region of interest" description="Disordered" evidence="4">
    <location>
        <begin position="371"/>
        <end position="418"/>
    </location>
</feature>